<comment type="caution">
    <text evidence="2">The sequence shown here is derived from an EMBL/GenBank/DDBJ whole genome shotgun (WGS) entry which is preliminary data.</text>
</comment>
<protein>
    <submittedName>
        <fullName evidence="2">Sugar phosphate isomerase/epimerase</fullName>
    </submittedName>
</protein>
<dbReference type="SUPFAM" id="SSF51658">
    <property type="entry name" value="Xylose isomerase-like"/>
    <property type="match status" value="1"/>
</dbReference>
<evidence type="ECO:0000313" key="3">
    <source>
        <dbReference type="Proteomes" id="UP000276128"/>
    </source>
</evidence>
<dbReference type="InterPro" id="IPR036237">
    <property type="entry name" value="Xyl_isomerase-like_sf"/>
</dbReference>
<evidence type="ECO:0000313" key="2">
    <source>
        <dbReference type="EMBL" id="RTE10095.1"/>
    </source>
</evidence>
<dbReference type="InterPro" id="IPR013022">
    <property type="entry name" value="Xyl_isomerase-like_TIM-brl"/>
</dbReference>
<dbReference type="Proteomes" id="UP000276128">
    <property type="component" value="Unassembled WGS sequence"/>
</dbReference>
<dbReference type="InterPro" id="IPR050312">
    <property type="entry name" value="IolE/XylAMocC-like"/>
</dbReference>
<proteinExistence type="predicted"/>
<dbReference type="PANTHER" id="PTHR12110:SF41">
    <property type="entry name" value="INOSOSE DEHYDRATASE"/>
    <property type="match status" value="1"/>
</dbReference>
<dbReference type="AlphaFoldDB" id="A0A3S0ICS3"/>
<gene>
    <name evidence="2" type="ORF">EJQ19_07980</name>
</gene>
<keyword evidence="3" id="KW-1185">Reference proteome</keyword>
<feature type="domain" description="Xylose isomerase-like TIM barrel" evidence="1">
    <location>
        <begin position="28"/>
        <end position="233"/>
    </location>
</feature>
<name>A0A3S0ICS3_9BACL</name>
<dbReference type="RefSeq" id="WP_126140678.1">
    <property type="nucleotide sequence ID" value="NZ_RXHU01000022.1"/>
</dbReference>
<dbReference type="EMBL" id="RXHU01000022">
    <property type="protein sequence ID" value="RTE10095.1"/>
    <property type="molecule type" value="Genomic_DNA"/>
</dbReference>
<keyword evidence="2" id="KW-0413">Isomerase</keyword>
<evidence type="ECO:0000259" key="1">
    <source>
        <dbReference type="Pfam" id="PF01261"/>
    </source>
</evidence>
<dbReference type="OrthoDB" id="9798407at2"/>
<sequence length="257" mass="28971">MRKLKLAVQLYTLRNDLKTPEDISESLKKVKRLGYTAVQASGVGPIDVHEFKALADREGLNICATHVGYNDLLNNMDGVIAQHKAWDCKYVGLGGLPVEFRDSREGYAAFAKQATEFGRQLQAAGLKFIYHNHDFEFAKYEGKTGMDILFEETDPEAVDFELDVYWVQAGGADPIAWIRKMGGRMKVVHFKDMIVTPDRKQRFAEIGEGNMNFRGIIEACREIGVEWAAVEQDDCYDRNPFDSIAISLRNLQALGLN</sequence>
<organism evidence="2 3">
    <name type="scientific">Paenibacillus whitsoniae</name>
    <dbReference type="NCBI Taxonomy" id="2496558"/>
    <lineage>
        <taxon>Bacteria</taxon>
        <taxon>Bacillati</taxon>
        <taxon>Bacillota</taxon>
        <taxon>Bacilli</taxon>
        <taxon>Bacillales</taxon>
        <taxon>Paenibacillaceae</taxon>
        <taxon>Paenibacillus</taxon>
    </lineage>
</organism>
<dbReference type="GO" id="GO:0016853">
    <property type="term" value="F:isomerase activity"/>
    <property type="evidence" value="ECO:0007669"/>
    <property type="project" value="UniProtKB-KW"/>
</dbReference>
<dbReference type="Pfam" id="PF01261">
    <property type="entry name" value="AP_endonuc_2"/>
    <property type="match status" value="1"/>
</dbReference>
<dbReference type="PANTHER" id="PTHR12110">
    <property type="entry name" value="HYDROXYPYRUVATE ISOMERASE"/>
    <property type="match status" value="1"/>
</dbReference>
<dbReference type="Gene3D" id="3.20.20.150">
    <property type="entry name" value="Divalent-metal-dependent TIM barrel enzymes"/>
    <property type="match status" value="1"/>
</dbReference>
<accession>A0A3S0ICS3</accession>
<reference evidence="2 3" key="1">
    <citation type="submission" date="2018-12" db="EMBL/GenBank/DDBJ databases">
        <title>Bacillus ochoae sp. nov., Paenibacillus whitsoniae sp. nov., Paenibacillus spiritus sp. nov. Isolated from the Mars Exploration Rover during spacecraft assembly.</title>
        <authorList>
            <person name="Seuylemezian A."/>
            <person name="Vaishampayan P."/>
        </authorList>
    </citation>
    <scope>NUCLEOTIDE SEQUENCE [LARGE SCALE GENOMIC DNA]</scope>
    <source>
        <strain evidence="2 3">MER 54</strain>
    </source>
</reference>